<dbReference type="RefSeq" id="XP_026673474.1">
    <property type="nucleotide sequence ID" value="XM_026817673.1"/>
</dbReference>
<evidence type="ECO:0000256" key="1">
    <source>
        <dbReference type="ARBA" id="ARBA00023033"/>
    </source>
</evidence>
<dbReference type="Gene3D" id="1.10.630.10">
    <property type="entry name" value="Cytochrome P450"/>
    <property type="match status" value="1"/>
</dbReference>
<dbReference type="Proteomes" id="UP000694925">
    <property type="component" value="Unplaced"/>
</dbReference>
<name>A0AAJ7SA97_9HYME</name>
<dbReference type="GO" id="GO:0004497">
    <property type="term" value="F:monooxygenase activity"/>
    <property type="evidence" value="ECO:0007669"/>
    <property type="project" value="UniProtKB-KW"/>
</dbReference>
<evidence type="ECO:0000313" key="2">
    <source>
        <dbReference type="Proteomes" id="UP000694925"/>
    </source>
</evidence>
<dbReference type="GeneID" id="113464920"/>
<keyword evidence="2" id="KW-1185">Reference proteome</keyword>
<dbReference type="GO" id="GO:0020037">
    <property type="term" value="F:heme binding"/>
    <property type="evidence" value="ECO:0007669"/>
    <property type="project" value="InterPro"/>
</dbReference>
<gene>
    <name evidence="3" type="primary">LOC113464920</name>
</gene>
<sequence length="71" mass="8642">MFVRRHGEDWYNFRSKVQQVMLQPRTARMYVSAIEEASLAFLQRIKKIRDEKNEVPNDFLNEVHKWSLECK</sequence>
<dbReference type="GO" id="GO:0016705">
    <property type="term" value="F:oxidoreductase activity, acting on paired donors, with incorporation or reduction of molecular oxygen"/>
    <property type="evidence" value="ECO:0007669"/>
    <property type="project" value="InterPro"/>
</dbReference>
<dbReference type="AlphaFoldDB" id="A0AAJ7SA97"/>
<protein>
    <submittedName>
        <fullName evidence="3">Probable cytochrome P450 301a1, mitochondrial</fullName>
    </submittedName>
</protein>
<keyword evidence="1" id="KW-0560">Oxidoreductase</keyword>
<organism evidence="2 3">
    <name type="scientific">Ceratina calcarata</name>
    <dbReference type="NCBI Taxonomy" id="156304"/>
    <lineage>
        <taxon>Eukaryota</taxon>
        <taxon>Metazoa</taxon>
        <taxon>Ecdysozoa</taxon>
        <taxon>Arthropoda</taxon>
        <taxon>Hexapoda</taxon>
        <taxon>Insecta</taxon>
        <taxon>Pterygota</taxon>
        <taxon>Neoptera</taxon>
        <taxon>Endopterygota</taxon>
        <taxon>Hymenoptera</taxon>
        <taxon>Apocrita</taxon>
        <taxon>Aculeata</taxon>
        <taxon>Apoidea</taxon>
        <taxon>Anthophila</taxon>
        <taxon>Apidae</taxon>
        <taxon>Ceratina</taxon>
        <taxon>Zadontomerus</taxon>
    </lineage>
</organism>
<dbReference type="KEGG" id="ccal:113464920"/>
<keyword evidence="1" id="KW-0503">Monooxygenase</keyword>
<proteinExistence type="predicted"/>
<accession>A0AAJ7SA97</accession>
<evidence type="ECO:0000313" key="3">
    <source>
        <dbReference type="RefSeq" id="XP_026673474.1"/>
    </source>
</evidence>
<reference evidence="3" key="1">
    <citation type="submission" date="2025-08" db="UniProtKB">
        <authorList>
            <consortium name="RefSeq"/>
        </authorList>
    </citation>
    <scope>IDENTIFICATION</scope>
    <source>
        <tissue evidence="3">Whole body</tissue>
    </source>
</reference>
<dbReference type="InterPro" id="IPR036396">
    <property type="entry name" value="Cyt_P450_sf"/>
</dbReference>
<dbReference type="GO" id="GO:0005506">
    <property type="term" value="F:iron ion binding"/>
    <property type="evidence" value="ECO:0007669"/>
    <property type="project" value="InterPro"/>
</dbReference>